<dbReference type="InterPro" id="IPR029062">
    <property type="entry name" value="Class_I_gatase-like"/>
</dbReference>
<feature type="region of interest" description="Disordered" evidence="3">
    <location>
        <begin position="341"/>
        <end position="364"/>
    </location>
</feature>
<dbReference type="InterPro" id="IPR052158">
    <property type="entry name" value="INH-QAR"/>
</dbReference>
<keyword evidence="2" id="KW-0804">Transcription</keyword>
<accession>A0A193G986</accession>
<dbReference type="Gene3D" id="3.40.50.880">
    <property type="match status" value="1"/>
</dbReference>
<evidence type="ECO:0000256" key="3">
    <source>
        <dbReference type="SAM" id="MobiDB-lite"/>
    </source>
</evidence>
<dbReference type="OrthoDB" id="8543772at2"/>
<protein>
    <recommendedName>
        <fullName evidence="4">HTH araC/xylS-type domain-containing protein</fullName>
    </recommendedName>
</protein>
<dbReference type="InterPro" id="IPR018060">
    <property type="entry name" value="HTH_AraC"/>
</dbReference>
<dbReference type="InterPro" id="IPR002818">
    <property type="entry name" value="DJ-1/PfpI"/>
</dbReference>
<dbReference type="InterPro" id="IPR009057">
    <property type="entry name" value="Homeodomain-like_sf"/>
</dbReference>
<evidence type="ECO:0000313" key="6">
    <source>
        <dbReference type="Proteomes" id="UP000091926"/>
    </source>
</evidence>
<dbReference type="EMBL" id="CP016172">
    <property type="protein sequence ID" value="ANN76395.1"/>
    <property type="molecule type" value="Genomic_DNA"/>
</dbReference>
<keyword evidence="6" id="KW-1185">Reference proteome</keyword>
<dbReference type="Pfam" id="PF12833">
    <property type="entry name" value="HTH_18"/>
    <property type="match status" value="1"/>
</dbReference>
<organism evidence="5 6">
    <name type="scientific">Bordetella flabilis</name>
    <dbReference type="NCBI Taxonomy" id="463014"/>
    <lineage>
        <taxon>Bacteria</taxon>
        <taxon>Pseudomonadati</taxon>
        <taxon>Pseudomonadota</taxon>
        <taxon>Betaproteobacteria</taxon>
        <taxon>Burkholderiales</taxon>
        <taxon>Alcaligenaceae</taxon>
        <taxon>Bordetella</taxon>
    </lineage>
</organism>
<dbReference type="RefSeq" id="WP_066654353.1">
    <property type="nucleotide sequence ID" value="NZ_CBCSCL010000010.1"/>
</dbReference>
<reference evidence="5 6" key="1">
    <citation type="submission" date="2016-06" db="EMBL/GenBank/DDBJ databases">
        <title>Complete genome sequences of Bordetella bronchialis and Bordetella flabilis.</title>
        <authorList>
            <person name="LiPuma J.J."/>
            <person name="Spilker T."/>
        </authorList>
    </citation>
    <scope>NUCLEOTIDE SEQUENCE [LARGE SCALE GENOMIC DNA]</scope>
    <source>
        <strain evidence="5 6">AU10664</strain>
    </source>
</reference>
<dbReference type="PANTHER" id="PTHR43130:SF3">
    <property type="entry name" value="HTH-TYPE TRANSCRIPTIONAL REGULATOR RV1931C"/>
    <property type="match status" value="1"/>
</dbReference>
<dbReference type="CDD" id="cd03137">
    <property type="entry name" value="GATase1_AraC_1"/>
    <property type="match status" value="1"/>
</dbReference>
<dbReference type="AlphaFoldDB" id="A0A193G986"/>
<evidence type="ECO:0000256" key="2">
    <source>
        <dbReference type="ARBA" id="ARBA00023163"/>
    </source>
</evidence>
<dbReference type="Gene3D" id="1.10.10.60">
    <property type="entry name" value="Homeodomain-like"/>
    <property type="match status" value="1"/>
</dbReference>
<sequence>MPARIALMVFPGFQMLDLSALTVFELANLAVRGQGGPAADGSPGVAPGAVASSVGATGRRGASARRRQGHDAFYAIEVVSQEGGLVLSSSGIAIQTQAIGARRYDTLMIAGAVEIPASTPALLSTLRRVAPRARRVASICTGAFLLAEAGLLEGRRATTHWALAHELQRRHPGVCLDEDKIFVCDGVFWTSAGMTACIDLALALLAEDLGPDVARTVSRKMVIHYRRTGGQSQFSTLAELEPDSDRIRAALDYARENLREPLSVEQLAAQVHWSPRHFSRAFQAQTGLSPAKAVEKLRLEAARALIDEGESSIARVASLTGFGEEERMRRAFLRTLGRPPRDLLRDARSSPRRGGVAPPAGVPA</sequence>
<dbReference type="STRING" id="463014.BAU07_04030"/>
<name>A0A193G986_9BORD</name>
<dbReference type="SUPFAM" id="SSF46689">
    <property type="entry name" value="Homeodomain-like"/>
    <property type="match status" value="2"/>
</dbReference>
<dbReference type="PROSITE" id="PS01124">
    <property type="entry name" value="HTH_ARAC_FAMILY_2"/>
    <property type="match status" value="1"/>
</dbReference>
<dbReference type="SUPFAM" id="SSF52317">
    <property type="entry name" value="Class I glutamine amidotransferase-like"/>
    <property type="match status" value="1"/>
</dbReference>
<dbReference type="KEGG" id="bfz:BAU07_04030"/>
<evidence type="ECO:0000313" key="5">
    <source>
        <dbReference type="EMBL" id="ANN76395.1"/>
    </source>
</evidence>
<dbReference type="GO" id="GO:0003700">
    <property type="term" value="F:DNA-binding transcription factor activity"/>
    <property type="evidence" value="ECO:0007669"/>
    <property type="project" value="InterPro"/>
</dbReference>
<dbReference type="SMART" id="SM00342">
    <property type="entry name" value="HTH_ARAC"/>
    <property type="match status" value="1"/>
</dbReference>
<dbReference type="Proteomes" id="UP000091926">
    <property type="component" value="Chromosome"/>
</dbReference>
<feature type="domain" description="HTH araC/xylS-type" evidence="4">
    <location>
        <begin position="248"/>
        <end position="346"/>
    </location>
</feature>
<proteinExistence type="predicted"/>
<evidence type="ECO:0000259" key="4">
    <source>
        <dbReference type="PROSITE" id="PS01124"/>
    </source>
</evidence>
<dbReference type="PANTHER" id="PTHR43130">
    <property type="entry name" value="ARAC-FAMILY TRANSCRIPTIONAL REGULATOR"/>
    <property type="match status" value="1"/>
</dbReference>
<evidence type="ECO:0000256" key="1">
    <source>
        <dbReference type="ARBA" id="ARBA00023015"/>
    </source>
</evidence>
<gene>
    <name evidence="5" type="ORF">BAU07_04030</name>
</gene>
<dbReference type="Pfam" id="PF01965">
    <property type="entry name" value="DJ-1_PfpI"/>
    <property type="match status" value="1"/>
</dbReference>
<keyword evidence="1" id="KW-0805">Transcription regulation</keyword>
<dbReference type="GO" id="GO:0043565">
    <property type="term" value="F:sequence-specific DNA binding"/>
    <property type="evidence" value="ECO:0007669"/>
    <property type="project" value="InterPro"/>
</dbReference>